<name>A0AAD9SGZ3_PHOAM</name>
<comment type="caution">
    <text evidence="1">The sequence shown here is derived from an EMBL/GenBank/DDBJ whole genome shotgun (WGS) entry which is preliminary data.</text>
</comment>
<keyword evidence="2" id="KW-1185">Reference proteome</keyword>
<sequence>MPPEVRNKIYRESLVSQSTLPQDLDDYDSTATLSQPALTLANRQVRAEALPVYYGENIILQKYVTNLSKNWTCFAREIIDAFTGVPSSLPGSSSLGHITNLYLELSLSEFIFQMEVQMSSGELIADTTTSWPEWRNMVRVGTADLDWTDADAVRAACNQATVDLVANLDDELYRIFMVPMNGTVHQNTLNAVCVLASACPHLTRSVFIKDCTEVDWDDEFDDDGDYEEFNDWWNEDSDESDF</sequence>
<proteinExistence type="predicted"/>
<gene>
    <name evidence="1" type="ORF">N8I77_002917</name>
</gene>
<evidence type="ECO:0000313" key="1">
    <source>
        <dbReference type="EMBL" id="KAK2609420.1"/>
    </source>
</evidence>
<accession>A0AAD9SGZ3</accession>
<dbReference type="AlphaFoldDB" id="A0AAD9SGZ3"/>
<dbReference type="Proteomes" id="UP001265746">
    <property type="component" value="Unassembled WGS sequence"/>
</dbReference>
<reference evidence="1" key="1">
    <citation type="submission" date="2023-06" db="EMBL/GenBank/DDBJ databases">
        <authorList>
            <person name="Noh H."/>
        </authorList>
    </citation>
    <scope>NUCLEOTIDE SEQUENCE</scope>
    <source>
        <strain evidence="1">DUCC20226</strain>
    </source>
</reference>
<organism evidence="1 2">
    <name type="scientific">Phomopsis amygdali</name>
    <name type="common">Fusicoccum amygdali</name>
    <dbReference type="NCBI Taxonomy" id="1214568"/>
    <lineage>
        <taxon>Eukaryota</taxon>
        <taxon>Fungi</taxon>
        <taxon>Dikarya</taxon>
        <taxon>Ascomycota</taxon>
        <taxon>Pezizomycotina</taxon>
        <taxon>Sordariomycetes</taxon>
        <taxon>Sordariomycetidae</taxon>
        <taxon>Diaporthales</taxon>
        <taxon>Diaporthaceae</taxon>
        <taxon>Diaporthe</taxon>
    </lineage>
</organism>
<protein>
    <submittedName>
        <fullName evidence="1">Uncharacterized protein</fullName>
    </submittedName>
</protein>
<dbReference type="EMBL" id="JAUJFL010000002">
    <property type="protein sequence ID" value="KAK2609420.1"/>
    <property type="molecule type" value="Genomic_DNA"/>
</dbReference>
<evidence type="ECO:0000313" key="2">
    <source>
        <dbReference type="Proteomes" id="UP001265746"/>
    </source>
</evidence>